<dbReference type="EMBL" id="FORX01000009">
    <property type="protein sequence ID" value="SFJ89189.1"/>
    <property type="molecule type" value="Genomic_DNA"/>
</dbReference>
<protein>
    <submittedName>
        <fullName evidence="2">ERF superfamily protein</fullName>
    </submittedName>
</protein>
<feature type="region of interest" description="Disordered" evidence="1">
    <location>
        <begin position="127"/>
        <end position="168"/>
    </location>
</feature>
<sequence>MHDQNYCSSETTKLANALIHVQRALQPATKDKLNPFTHSKYATLNSVMDSCREALLTNGIWLTQYPVPSDPGHLGLVTKLVHAESGQWQSSHAVVPLPKNDPQGLGIAMTYIRRYSISAMLGIVTEEDTDGNLPKDSGKGGQRQKRAPAMQDSAPSPHPPSQSQPTQLPKLDGITYQEITATDGQLCIVATGNTQAKKELLAGAGFKWNPQRKMWWKYAQAS</sequence>
<dbReference type="RefSeq" id="WP_092374890.1">
    <property type="nucleotide sequence ID" value="NZ_FORX01000009.1"/>
</dbReference>
<organism evidence="2 3">
    <name type="scientific">Desulfomicrobium apsheronum</name>
    <dbReference type="NCBI Taxonomy" id="52560"/>
    <lineage>
        <taxon>Bacteria</taxon>
        <taxon>Pseudomonadati</taxon>
        <taxon>Thermodesulfobacteriota</taxon>
        <taxon>Desulfovibrionia</taxon>
        <taxon>Desulfovibrionales</taxon>
        <taxon>Desulfomicrobiaceae</taxon>
        <taxon>Desulfomicrobium</taxon>
    </lineage>
</organism>
<dbReference type="Pfam" id="PF04404">
    <property type="entry name" value="ERF"/>
    <property type="match status" value="1"/>
</dbReference>
<dbReference type="Proteomes" id="UP000198635">
    <property type="component" value="Unassembled WGS sequence"/>
</dbReference>
<evidence type="ECO:0000313" key="2">
    <source>
        <dbReference type="EMBL" id="SFJ89189.1"/>
    </source>
</evidence>
<keyword evidence="3" id="KW-1185">Reference proteome</keyword>
<dbReference type="AlphaFoldDB" id="A0A1I3V2J9"/>
<reference evidence="3" key="1">
    <citation type="submission" date="2016-10" db="EMBL/GenBank/DDBJ databases">
        <authorList>
            <person name="Varghese N."/>
            <person name="Submissions S."/>
        </authorList>
    </citation>
    <scope>NUCLEOTIDE SEQUENCE [LARGE SCALE GENOMIC DNA]</scope>
    <source>
        <strain evidence="3">DSM 5918</strain>
    </source>
</reference>
<gene>
    <name evidence="2" type="ORF">SAMN04488082_10924</name>
</gene>
<dbReference type="STRING" id="52560.SAMN04488082_10924"/>
<name>A0A1I3V2J9_9BACT</name>
<evidence type="ECO:0000313" key="3">
    <source>
        <dbReference type="Proteomes" id="UP000198635"/>
    </source>
</evidence>
<dbReference type="InterPro" id="IPR007499">
    <property type="entry name" value="ERF_bacteria_virus"/>
</dbReference>
<dbReference type="OrthoDB" id="149299at2"/>
<proteinExistence type="predicted"/>
<accession>A0A1I3V2J9</accession>
<evidence type="ECO:0000256" key="1">
    <source>
        <dbReference type="SAM" id="MobiDB-lite"/>
    </source>
</evidence>